<dbReference type="EMBL" id="LAZR01024060">
    <property type="protein sequence ID" value="KKL76400.1"/>
    <property type="molecule type" value="Genomic_DNA"/>
</dbReference>
<proteinExistence type="predicted"/>
<sequence>MASAYMPIDCTYAKAGIGYSPHMGAALKLVNTGTGGCQVNGLVIEITMANRYCHNNSSAGSIKCAIHIAISKGESASCRAKVYIPNRNLAIV</sequence>
<accession>A0A0F9H418</accession>
<evidence type="ECO:0000313" key="1">
    <source>
        <dbReference type="EMBL" id="KKL76400.1"/>
    </source>
</evidence>
<organism evidence="1">
    <name type="scientific">marine sediment metagenome</name>
    <dbReference type="NCBI Taxonomy" id="412755"/>
    <lineage>
        <taxon>unclassified sequences</taxon>
        <taxon>metagenomes</taxon>
        <taxon>ecological metagenomes</taxon>
    </lineage>
</organism>
<reference evidence="1" key="1">
    <citation type="journal article" date="2015" name="Nature">
        <title>Complex archaea that bridge the gap between prokaryotes and eukaryotes.</title>
        <authorList>
            <person name="Spang A."/>
            <person name="Saw J.H."/>
            <person name="Jorgensen S.L."/>
            <person name="Zaremba-Niedzwiedzka K."/>
            <person name="Martijn J."/>
            <person name="Lind A.E."/>
            <person name="van Eijk R."/>
            <person name="Schleper C."/>
            <person name="Guy L."/>
            <person name="Ettema T.J."/>
        </authorList>
    </citation>
    <scope>NUCLEOTIDE SEQUENCE</scope>
</reference>
<dbReference type="AlphaFoldDB" id="A0A0F9H418"/>
<comment type="caution">
    <text evidence="1">The sequence shown here is derived from an EMBL/GenBank/DDBJ whole genome shotgun (WGS) entry which is preliminary data.</text>
</comment>
<protein>
    <submittedName>
        <fullName evidence="1">Uncharacterized protein</fullName>
    </submittedName>
</protein>
<gene>
    <name evidence="1" type="ORF">LCGC14_2045240</name>
</gene>
<name>A0A0F9H418_9ZZZZ</name>